<feature type="coiled-coil region" evidence="12">
    <location>
        <begin position="1384"/>
        <end position="1421"/>
    </location>
</feature>
<dbReference type="SUPFAM" id="SSF75553">
    <property type="entry name" value="Smc hinge domain"/>
    <property type="match status" value="1"/>
</dbReference>
<feature type="coiled-coil region" evidence="12">
    <location>
        <begin position="1186"/>
        <end position="1290"/>
    </location>
</feature>
<keyword evidence="7" id="KW-0067">ATP-binding</keyword>
<feature type="compositionally biased region" description="Acidic residues" evidence="13">
    <location>
        <begin position="1299"/>
        <end position="1314"/>
    </location>
</feature>
<feature type="compositionally biased region" description="Acidic residues" evidence="13">
    <location>
        <begin position="210"/>
        <end position="219"/>
    </location>
</feature>
<dbReference type="SMART" id="SM00968">
    <property type="entry name" value="SMC_hinge"/>
    <property type="match status" value="1"/>
</dbReference>
<comment type="similarity">
    <text evidence="2">Belongs to the SMC family. SMC4 subfamily.</text>
</comment>
<keyword evidence="9" id="KW-0226">DNA condensation</keyword>
<feature type="compositionally biased region" description="Acidic residues" evidence="13">
    <location>
        <begin position="117"/>
        <end position="126"/>
    </location>
</feature>
<dbReference type="Pfam" id="PF02463">
    <property type="entry name" value="SMC_N"/>
    <property type="match status" value="1"/>
</dbReference>
<feature type="compositionally biased region" description="Acidic residues" evidence="13">
    <location>
        <begin position="237"/>
        <end position="249"/>
    </location>
</feature>
<evidence type="ECO:0000256" key="1">
    <source>
        <dbReference type="ARBA" id="ARBA00004123"/>
    </source>
</evidence>
<feature type="coiled-coil region" evidence="12">
    <location>
        <begin position="1028"/>
        <end position="1142"/>
    </location>
</feature>
<dbReference type="PANTHER" id="PTHR18937:SF172">
    <property type="entry name" value="STRUCTURAL MAINTENANCE OF CHROMOSOMES PROTEIN"/>
    <property type="match status" value="1"/>
</dbReference>
<organism evidence="15 16">
    <name type="scientific">Coprinellus micaceus</name>
    <name type="common">Glistening ink-cap mushroom</name>
    <name type="synonym">Coprinus micaceus</name>
    <dbReference type="NCBI Taxonomy" id="71717"/>
    <lineage>
        <taxon>Eukaryota</taxon>
        <taxon>Fungi</taxon>
        <taxon>Dikarya</taxon>
        <taxon>Basidiomycota</taxon>
        <taxon>Agaricomycotina</taxon>
        <taxon>Agaricomycetes</taxon>
        <taxon>Agaricomycetidae</taxon>
        <taxon>Agaricales</taxon>
        <taxon>Agaricineae</taxon>
        <taxon>Psathyrellaceae</taxon>
        <taxon>Coprinellus</taxon>
    </lineage>
</organism>
<feature type="region of interest" description="Disordered" evidence="13">
    <location>
        <begin position="816"/>
        <end position="849"/>
    </location>
</feature>
<keyword evidence="4" id="KW-0132">Cell division</keyword>
<evidence type="ECO:0000256" key="6">
    <source>
        <dbReference type="ARBA" id="ARBA00022776"/>
    </source>
</evidence>
<keyword evidence="5" id="KW-0547">Nucleotide-binding</keyword>
<evidence type="ECO:0000256" key="13">
    <source>
        <dbReference type="SAM" id="MobiDB-lite"/>
    </source>
</evidence>
<dbReference type="GO" id="GO:0051301">
    <property type="term" value="P:cell division"/>
    <property type="evidence" value="ECO:0007669"/>
    <property type="project" value="UniProtKB-KW"/>
</dbReference>
<feature type="compositionally biased region" description="Basic residues" evidence="13">
    <location>
        <begin position="253"/>
        <end position="268"/>
    </location>
</feature>
<dbReference type="GO" id="GO:0000796">
    <property type="term" value="C:condensin complex"/>
    <property type="evidence" value="ECO:0007669"/>
    <property type="project" value="TreeGrafter"/>
</dbReference>
<evidence type="ECO:0000256" key="11">
    <source>
        <dbReference type="ARBA" id="ARBA00023306"/>
    </source>
</evidence>
<dbReference type="GO" id="GO:0005524">
    <property type="term" value="F:ATP binding"/>
    <property type="evidence" value="ECO:0007669"/>
    <property type="project" value="UniProtKB-KW"/>
</dbReference>
<feature type="compositionally biased region" description="Acidic residues" evidence="13">
    <location>
        <begin position="1322"/>
        <end position="1335"/>
    </location>
</feature>
<dbReference type="Proteomes" id="UP000298030">
    <property type="component" value="Unassembled WGS sequence"/>
</dbReference>
<protein>
    <recommendedName>
        <fullName evidence="3">Structural maintenance of chromosomes protein 4</fullName>
    </recommendedName>
</protein>
<feature type="compositionally biased region" description="Acidic residues" evidence="13">
    <location>
        <begin position="276"/>
        <end position="285"/>
    </location>
</feature>
<evidence type="ECO:0000313" key="16">
    <source>
        <dbReference type="Proteomes" id="UP000298030"/>
    </source>
</evidence>
<dbReference type="InterPro" id="IPR036277">
    <property type="entry name" value="SMC_hinge_sf"/>
</dbReference>
<evidence type="ECO:0000256" key="12">
    <source>
        <dbReference type="SAM" id="Coils"/>
    </source>
</evidence>
<proteinExistence type="inferred from homology"/>
<feature type="compositionally biased region" description="Basic and acidic residues" evidence="13">
    <location>
        <begin position="816"/>
        <end position="826"/>
    </location>
</feature>
<feature type="region of interest" description="Disordered" evidence="13">
    <location>
        <begin position="45"/>
        <end position="337"/>
    </location>
</feature>
<evidence type="ECO:0000256" key="7">
    <source>
        <dbReference type="ARBA" id="ARBA00022840"/>
    </source>
</evidence>
<evidence type="ECO:0000256" key="9">
    <source>
        <dbReference type="ARBA" id="ARBA00023067"/>
    </source>
</evidence>
<evidence type="ECO:0000256" key="8">
    <source>
        <dbReference type="ARBA" id="ARBA00023054"/>
    </source>
</evidence>
<dbReference type="InterPro" id="IPR027417">
    <property type="entry name" value="P-loop_NTPase"/>
</dbReference>
<feature type="region of interest" description="Disordered" evidence="13">
    <location>
        <begin position="1293"/>
        <end position="1345"/>
    </location>
</feature>
<evidence type="ECO:0000256" key="2">
    <source>
        <dbReference type="ARBA" id="ARBA00006005"/>
    </source>
</evidence>
<dbReference type="GO" id="GO:0007076">
    <property type="term" value="P:mitotic chromosome condensation"/>
    <property type="evidence" value="ECO:0007669"/>
    <property type="project" value="TreeGrafter"/>
</dbReference>
<dbReference type="PANTHER" id="PTHR18937">
    <property type="entry name" value="STRUCTURAL MAINTENANCE OF CHROMOSOMES SMC FAMILY MEMBER"/>
    <property type="match status" value="1"/>
</dbReference>
<evidence type="ECO:0000256" key="10">
    <source>
        <dbReference type="ARBA" id="ARBA00023242"/>
    </source>
</evidence>
<dbReference type="Gene3D" id="1.10.287.1490">
    <property type="match status" value="1"/>
</dbReference>
<evidence type="ECO:0000259" key="14">
    <source>
        <dbReference type="SMART" id="SM00968"/>
    </source>
</evidence>
<feature type="compositionally biased region" description="Basic residues" evidence="13">
    <location>
        <begin position="157"/>
        <end position="176"/>
    </location>
</feature>
<comment type="caution">
    <text evidence="15">The sequence shown here is derived from an EMBL/GenBank/DDBJ whole genome shotgun (WGS) entry which is preliminary data.</text>
</comment>
<comment type="subcellular location">
    <subcellularLocation>
        <location evidence="1">Nucleus</location>
    </subcellularLocation>
</comment>
<dbReference type="EMBL" id="QPFP01000015">
    <property type="protein sequence ID" value="TEB32410.1"/>
    <property type="molecule type" value="Genomic_DNA"/>
</dbReference>
<keyword evidence="16" id="KW-1185">Reference proteome</keyword>
<name>A0A4Y7TE47_COPMI</name>
<dbReference type="InterPro" id="IPR003395">
    <property type="entry name" value="RecF/RecN/SMC_N"/>
</dbReference>
<evidence type="ECO:0000256" key="3">
    <source>
        <dbReference type="ARBA" id="ARBA00018693"/>
    </source>
</evidence>
<keyword evidence="10" id="KW-0539">Nucleus</keyword>
<feature type="domain" description="SMC hinge" evidence="14">
    <location>
        <begin position="865"/>
        <end position="980"/>
    </location>
</feature>
<dbReference type="STRING" id="71717.A0A4Y7TE47"/>
<keyword evidence="8 12" id="KW-0175">Coiled coil</keyword>
<reference evidence="15 16" key="1">
    <citation type="journal article" date="2019" name="Nat. Ecol. Evol.">
        <title>Megaphylogeny resolves global patterns of mushroom evolution.</title>
        <authorList>
            <person name="Varga T."/>
            <person name="Krizsan K."/>
            <person name="Foldi C."/>
            <person name="Dima B."/>
            <person name="Sanchez-Garcia M."/>
            <person name="Sanchez-Ramirez S."/>
            <person name="Szollosi G.J."/>
            <person name="Szarkandi J.G."/>
            <person name="Papp V."/>
            <person name="Albert L."/>
            <person name="Andreopoulos W."/>
            <person name="Angelini C."/>
            <person name="Antonin V."/>
            <person name="Barry K.W."/>
            <person name="Bougher N.L."/>
            <person name="Buchanan P."/>
            <person name="Buyck B."/>
            <person name="Bense V."/>
            <person name="Catcheside P."/>
            <person name="Chovatia M."/>
            <person name="Cooper J."/>
            <person name="Damon W."/>
            <person name="Desjardin D."/>
            <person name="Finy P."/>
            <person name="Geml J."/>
            <person name="Haridas S."/>
            <person name="Hughes K."/>
            <person name="Justo A."/>
            <person name="Karasinski D."/>
            <person name="Kautmanova I."/>
            <person name="Kiss B."/>
            <person name="Kocsube S."/>
            <person name="Kotiranta H."/>
            <person name="LaButti K.M."/>
            <person name="Lechner B.E."/>
            <person name="Liimatainen K."/>
            <person name="Lipzen A."/>
            <person name="Lukacs Z."/>
            <person name="Mihaltcheva S."/>
            <person name="Morgado L.N."/>
            <person name="Niskanen T."/>
            <person name="Noordeloos M.E."/>
            <person name="Ohm R.A."/>
            <person name="Ortiz-Santana B."/>
            <person name="Ovrebo C."/>
            <person name="Racz N."/>
            <person name="Riley R."/>
            <person name="Savchenko A."/>
            <person name="Shiryaev A."/>
            <person name="Soop K."/>
            <person name="Spirin V."/>
            <person name="Szebenyi C."/>
            <person name="Tomsovsky M."/>
            <person name="Tulloss R.E."/>
            <person name="Uehling J."/>
            <person name="Grigoriev I.V."/>
            <person name="Vagvolgyi C."/>
            <person name="Papp T."/>
            <person name="Martin F.M."/>
            <person name="Miettinen O."/>
            <person name="Hibbett D.S."/>
            <person name="Nagy L.G."/>
        </authorList>
    </citation>
    <scope>NUCLEOTIDE SEQUENCE [LARGE SCALE GENOMIC DNA]</scope>
    <source>
        <strain evidence="15 16">FP101781</strain>
    </source>
</reference>
<accession>A0A4Y7TE47</accession>
<feature type="region of interest" description="Disordered" evidence="13">
    <location>
        <begin position="1000"/>
        <end position="1021"/>
    </location>
</feature>
<dbReference type="GO" id="GO:0005634">
    <property type="term" value="C:nucleus"/>
    <property type="evidence" value="ECO:0007669"/>
    <property type="project" value="UniProtKB-SubCell"/>
</dbReference>
<sequence length="1600" mass="179148">MLEILERWGISRESGLNSLNGAGRSIMYNVEETNSNFPICLLGRSSRAPSATPAPAESSAPAKRKRSQVQAHDGDTTPSGSKPSSRTRRASSSKPVSKATEKRRVSSRSKASLPDVQESEDEDQESDAPPARKKGGAACGIKKEGKEGGNWWLRMMMMRRRRRRKSPQPWPKRRASSRQPSAGPSRRASAAPAARAARKGRSTSAAQPVVEEDEEEEEQPAPKRRGGRAARAPAPPSDDEVEPSEEEEDAPKPKGRKGKAAARGKKAPAKVVVVESDSENGEDSDSPPPPPAPKTPKKEPVSPVKPPQGPLFDPVPVQDPISVRKAPEPEEPQGPKSRLVIHKMALVNFKSYAGRQEIGPFHKSFSSIVGPNGSGKSNTIDALLFVFGYRASKMRQGKVSELIHVSARYPDLEECTVEIHFRDILDLPGTDAYEVIPNSKLVVARTAFKDSKSKPSSYKEVQGLLKGRGIDLDHNRFLILQGEVESIAQMKPKAPTEHEEGLLEYLEDIIGTSILKQPIEEAFAEVEALQEDRQTKMNRLRLVEKEKQALEEQRREAINYFKMKNDHVRAQSVYFQWLVWQWLKRLDEAEAIEAKLTKDLEKETAKFQGDLEELETQQAHLKEKEESYELVRVEVEKSAKELKETEKKVVKFQEKQKDAAGRLKKLNKSVTEETTALQKAEHEIKDTSASYEKHKKELAQHEINLETEEQKLMDIQESLTDKTQVYHDQIQVKQKELQPWTAKINAKQAEIDVRVSERDTLVQRAKDRKASLEDAEKSLEDLEEVHQRQINEQGGFKAKKDQLKRDIANATQRLEDAQKRVNEGRAKSSSFRNRFEEARASQAANRSQGTVVNKLQSLKDQGRIKGFHGKLGALGAIDPKYDVAISTACGGPLGNMVVDTVGEGKTCIDYLRSNNLGRATFTILEKLSDSARMQPINTPEGVPRLFDLVKPKDPAYRKAFYKALGDTLVANDLDQANRIAFSGKRWRVVTLAGQVIETSGAMSGGGGQPSRGAMSAKVAQDSVSPDTLRKYELDAEKAAEEVRKAMQEAQEAEAEVDSLKRSGPELEMSYQKLGMEIETRKARITELGKRVKDLKAQNKPDAADIERVKVLNREIDAATAKLKEIREKSEEITEAIKALEEKIMQIGGARLMTQKSKVEGLRTYISLSNEAMTKAEVGHAKAEKDVKRLKQSIETNRASLEAVKEELEGLDEEVDDLVGYRDELKKKVEDAQSELENQKETLDEIKKEVADAESAIAGFRKKELELKNKLTDVKKEIEEVKIAVDKHQDSHDKLRLYDIEDDDEEDSDDEEEGDKPEGSTAEGDEDAEMKPEDEEAPRKPVKKGQELKLYTEQELRGFKQKELIADTELLDERIKNAKVDLTVLKEYKKREAEFDNRAKDLEIVTQKRDAAKAKHDELCKQRLDEFMTGFNTISLKLKEMYQMITLGGNAELELVDSLDPFSEGIIFSVMPPKKSWKQISNLSGGEKTLSSLALVFALHVYKPTPLYFMDEIDAALDFRNVSIVANYIKDRTKNAQFIIISLRNDMFELSHRLIGIYKTANATRSISINNHKLLSTVPVNLVPPQNQNGTAHPPPTNAAT</sequence>
<dbReference type="Pfam" id="PF06470">
    <property type="entry name" value="SMC_hinge"/>
    <property type="match status" value="1"/>
</dbReference>
<dbReference type="Gene3D" id="1.20.1060.20">
    <property type="match status" value="1"/>
</dbReference>
<feature type="coiled-coil region" evidence="12">
    <location>
        <begin position="519"/>
        <end position="560"/>
    </location>
</feature>
<evidence type="ECO:0000256" key="5">
    <source>
        <dbReference type="ARBA" id="ARBA00022741"/>
    </source>
</evidence>
<dbReference type="FunFam" id="3.40.50.300:FF:000481">
    <property type="entry name" value="Structural maintenance of chromosomes 4"/>
    <property type="match status" value="1"/>
</dbReference>
<feature type="coiled-coil region" evidence="12">
    <location>
        <begin position="586"/>
        <end position="718"/>
    </location>
</feature>
<evidence type="ECO:0000313" key="15">
    <source>
        <dbReference type="EMBL" id="TEB32410.1"/>
    </source>
</evidence>
<dbReference type="SUPFAM" id="SSF52540">
    <property type="entry name" value="P-loop containing nucleoside triphosphate hydrolases"/>
    <property type="match status" value="1"/>
</dbReference>
<gene>
    <name evidence="15" type="ORF">FA13DRAFT_1731605</name>
</gene>
<feature type="compositionally biased region" description="Low complexity" evidence="13">
    <location>
        <begin position="177"/>
        <end position="195"/>
    </location>
</feature>
<feature type="compositionally biased region" description="Low complexity" evidence="13">
    <location>
        <begin position="45"/>
        <end position="61"/>
    </location>
</feature>
<dbReference type="OrthoDB" id="5575062at2759"/>
<dbReference type="Gene3D" id="3.40.50.300">
    <property type="entry name" value="P-loop containing nucleotide triphosphate hydrolases"/>
    <property type="match status" value="2"/>
</dbReference>
<evidence type="ECO:0000256" key="4">
    <source>
        <dbReference type="ARBA" id="ARBA00022618"/>
    </source>
</evidence>
<keyword evidence="6" id="KW-0498">Mitosis</keyword>
<keyword evidence="11" id="KW-0131">Cell cycle</keyword>
<dbReference type="Gene3D" id="3.30.70.1620">
    <property type="match status" value="1"/>
</dbReference>
<dbReference type="InterPro" id="IPR010935">
    <property type="entry name" value="SMC_hinge"/>
</dbReference>